<organism evidence="1">
    <name type="scientific">bioreactor metagenome</name>
    <dbReference type="NCBI Taxonomy" id="1076179"/>
    <lineage>
        <taxon>unclassified sequences</taxon>
        <taxon>metagenomes</taxon>
        <taxon>ecological metagenomes</taxon>
    </lineage>
</organism>
<accession>A0A645AIH5</accession>
<name>A0A645AIH5_9ZZZZ</name>
<protein>
    <submittedName>
        <fullName evidence="1">Uncharacterized protein</fullName>
    </submittedName>
</protein>
<comment type="caution">
    <text evidence="1">The sequence shown here is derived from an EMBL/GenBank/DDBJ whole genome shotgun (WGS) entry which is preliminary data.</text>
</comment>
<evidence type="ECO:0000313" key="1">
    <source>
        <dbReference type="EMBL" id="MPM52969.1"/>
    </source>
</evidence>
<reference evidence="1" key="1">
    <citation type="submission" date="2019-08" db="EMBL/GenBank/DDBJ databases">
        <authorList>
            <person name="Kucharzyk K."/>
            <person name="Murdoch R.W."/>
            <person name="Higgins S."/>
            <person name="Loffler F."/>
        </authorList>
    </citation>
    <scope>NUCLEOTIDE SEQUENCE</scope>
</reference>
<dbReference type="EMBL" id="VSSQ01014110">
    <property type="protein sequence ID" value="MPM52969.1"/>
    <property type="molecule type" value="Genomic_DNA"/>
</dbReference>
<gene>
    <name evidence="1" type="ORF">SDC9_99733</name>
</gene>
<sequence>MAERLYNITHREKIAHAALKSRIAQPAVGYVGKGNAVAAQDLSCRKQSALGIAQTDAVRFRALVQRSPEQDRHAHILGKPGTEVFRAKIAVRQEQSVDFFPFEFLGDL</sequence>
<proteinExistence type="predicted"/>
<dbReference type="AlphaFoldDB" id="A0A645AIH5"/>